<protein>
    <submittedName>
        <fullName evidence="2">tRNA-synt_2c domain-containing protein</fullName>
    </submittedName>
</protein>
<evidence type="ECO:0000313" key="1">
    <source>
        <dbReference type="Proteomes" id="UP000095284"/>
    </source>
</evidence>
<dbReference type="AlphaFoldDB" id="A0A1I7SRH1"/>
<evidence type="ECO:0000313" key="2">
    <source>
        <dbReference type="WBParaSite" id="BXY_1563500.1"/>
    </source>
</evidence>
<accession>A0A1I7SRH1</accession>
<dbReference type="Proteomes" id="UP000095284">
    <property type="component" value="Unplaced"/>
</dbReference>
<dbReference type="WBParaSite" id="BXY_1563500.1">
    <property type="protein sequence ID" value="BXY_1563500.1"/>
    <property type="gene ID" value="BXY_1563500"/>
</dbReference>
<proteinExistence type="predicted"/>
<sequence length="80" mass="8953">MSNVISVKKTVFQRTSLCCDLIERRMSGYIGSGPSSKSLADELDFAVDEVRPFVSEFEKSTKLEQGPELFYANLITKEGK</sequence>
<organism evidence="1 2">
    <name type="scientific">Bursaphelenchus xylophilus</name>
    <name type="common">Pinewood nematode worm</name>
    <name type="synonym">Aphelenchoides xylophilus</name>
    <dbReference type="NCBI Taxonomy" id="6326"/>
    <lineage>
        <taxon>Eukaryota</taxon>
        <taxon>Metazoa</taxon>
        <taxon>Ecdysozoa</taxon>
        <taxon>Nematoda</taxon>
        <taxon>Chromadorea</taxon>
        <taxon>Rhabditida</taxon>
        <taxon>Tylenchina</taxon>
        <taxon>Tylenchomorpha</taxon>
        <taxon>Aphelenchoidea</taxon>
        <taxon>Aphelenchoididae</taxon>
        <taxon>Bursaphelenchus</taxon>
    </lineage>
</organism>
<reference evidence="2" key="1">
    <citation type="submission" date="2016-11" db="UniProtKB">
        <authorList>
            <consortium name="WormBaseParasite"/>
        </authorList>
    </citation>
    <scope>IDENTIFICATION</scope>
</reference>
<name>A0A1I7SRH1_BURXY</name>